<protein>
    <submittedName>
        <fullName evidence="1">Uncharacterized protein</fullName>
    </submittedName>
</protein>
<accession>A0A4D6E409</accession>
<reference evidence="2" key="1">
    <citation type="submission" date="2019-03" db="EMBL/GenBank/DDBJ databases">
        <authorList>
            <person name="Goralski S.M."/>
            <person name="Markward M.L."/>
            <person name="Addai K."/>
            <person name="Agarwal S."/>
            <person name="Ahmad I.M."/>
            <person name="Alumyar Y.S."/>
            <person name="An J."/>
            <person name="Antar T.E."/>
            <person name="Antony V."/>
            <person name="Arvin L.E."/>
            <person name="Atanasoff K.E."/>
            <person name="Ati R."/>
            <person name="Batista A."/>
            <person name="Bembuh M.L."/>
            <person name="Bhardvaj T.B."/>
            <person name="Brown C.J."/>
            <person name="Butt S.T."/>
            <person name="Cahn D."/>
            <person name="Canales I.-I."/>
            <person name="Carr K."/>
            <person name="Chen K.Z."/>
            <person name="Chen M."/>
            <person name="Chigurupati S."/>
            <person name="Chou C."/>
            <person name="Chung C.S."/>
            <person name="Cole S.T."/>
            <person name="Colson C.L."/>
            <person name="Dent D.M."/>
            <person name="Djiogo E.M."/>
            <person name="Domrachev B.M."/>
            <person name="Dwivedi J."/>
            <person name="Ehsani C."/>
            <person name="Essien U.A."/>
            <person name="Fakhar A."/>
            <person name="Flood S.H."/>
            <person name="Furletti G."/>
            <person name="Gebreegziabher M."/>
            <person name="Gruver-Williams A."/>
            <person name="Guldan M.L."/>
            <person name="Gurung S."/>
            <person name="Heo K."/>
            <person name="John R.A."/>
            <person name="Kabir L."/>
            <person name="Kaira H."/>
            <person name="Kane M.S."/>
            <person name="Karanja M."/>
            <person name="Karley A.N."/>
            <person name="Kelleher J."/>
            <person name="Khan A.M."/>
            <person name="Khan A."/>
            <person name="Kharel S."/>
            <person name="Kidane M."/>
            <person name="Konanur P."/>
            <person name="Kuo N.K."/>
            <person name="Kyaw G."/>
            <person name="Lahijan N."/>
            <person name="Lamm D.N."/>
            <person name="Lance S.V."/>
            <person name="Le C."/>
            <person name="Lee C.H."/>
            <person name="Leka D."/>
            <person name="Li C."/>
            <person name="Lim S.Y."/>
            <person name="Lo J."/>
            <person name="Ludwig S."/>
            <person name="Mahaney V.M."/>
            <person name="Mangukiya A."/>
            <person name="Mani D."/>
            <person name="Mariano P."/>
            <person name="Mbaekwe U."/>
            <person name="McGowan H."/>
            <person name="McNamara A."/>
            <person name="Mebrahtu S."/>
            <person name="Mohamed A."/>
            <person name="Mohamed M.E."/>
            <person name="Muntaka F."/>
            <person name="Naqvi T."/>
            <person name="Nengel A.M."/>
            <person name="Neupane S."/>
            <person name="Nguyen J."/>
            <person name="Nguyen J."/>
            <person name="Nwoji I.C."/>
            <person name="O'Brien T."/>
            <person name="Okusolubo T.A."/>
            <person name="Paek J."/>
            <person name="Pandithakoralag H."/>
            <person name="Parsa S."/>
            <person name="Perry C."/>
            <person name="Petrie C.R."/>
            <person name="Poteshman G.A."/>
            <person name="Quiros D."/>
            <person name="Rana S."/>
            <person name="Reister J."/>
            <person name="Reyes E."/>
            <person name="Riaz H.S."/>
            <person name="Roach T.L."/>
            <person name="Saikali A."/>
            <person name="Scalsky R."/>
            <person name="Schultz J.A."/>
            <person name="Scott C.F."/>
            <person name="Sekira M.D."/>
            <person name="Shee C.S."/>
            <person name="Shultz P."/>
            <person name="Siarez J.A."/>
            <person name="Simpson A.L."/>
            <person name="Singh S."/>
            <person name="Smith F.R."/>
            <person name="Smith S.A."/>
            <person name="Sobers S."/>
            <person name="Sobowale A.O."/>
            <person name="Somoza K.A."/>
            <person name="Song M."/>
            <person name="Spence R.N."/>
            <person name="Spruill R.A."/>
            <person name="Subedi A."/>
            <person name="Taj A.B."/>
            <person name="Thomas J."/>
            <person name="Todd J.C."/>
            <person name="Tran T."/>
            <person name="Varghese J."/>
            <person name="Vartanian E."/>
            <person name="Vega A."/>
            <person name="Vong A."/>
            <person name="Wachhaus L.E."/>
            <person name="Walter A.J."/>
            <person name="Wessel M.E."/>
            <person name="Azam A.M."/>
            <person name="Blocker D."/>
            <person name="Naeem N.-U.-A."/>
            <person name="Patel R."/>
            <person name="Shakarov P."/>
            <person name="Xie C.L."/>
            <person name="Zolnerowich N."/>
            <person name="Correa-Mendez M."/>
            <person name="Fabian M."/>
            <person name="Fishbein J."/>
            <person name="Harkles L."/>
            <person name="Reger N."/>
            <person name="Saleh S."/>
            <person name="Erill I."/>
            <person name="Caruso S.M."/>
            <person name="Garlena R.A."/>
            <person name="Russell D.A."/>
            <person name="Pope W.H."/>
            <person name="Jacobs-Sera D."/>
            <person name="Hatfull G.F."/>
        </authorList>
    </citation>
    <scope>NUCLEOTIDE SEQUENCE [LARGE SCALE GENOMIC DNA]</scope>
</reference>
<name>A0A4D6E409_9CAUD</name>
<gene>
    <name evidence="1" type="primary">28</name>
    <name evidence="1" type="ORF">SEA_HEATHER_28</name>
</gene>
<evidence type="ECO:0000313" key="1">
    <source>
        <dbReference type="EMBL" id="QBZ73398.1"/>
    </source>
</evidence>
<evidence type="ECO:0000313" key="2">
    <source>
        <dbReference type="Proteomes" id="UP000297168"/>
    </source>
</evidence>
<proteinExistence type="predicted"/>
<keyword evidence="2" id="KW-1185">Reference proteome</keyword>
<dbReference type="EMBL" id="MK686069">
    <property type="protein sequence ID" value="QBZ73398.1"/>
    <property type="molecule type" value="Genomic_DNA"/>
</dbReference>
<sequence>MSAWERIESGFYRYRKSTAPADVLKVGARRWEANYRKNGERVQKFFKTASAAKLHIELTLR</sequence>
<dbReference type="Proteomes" id="UP000297168">
    <property type="component" value="Segment"/>
</dbReference>
<organism evidence="1 2">
    <name type="scientific">Streptomyces phage Heather</name>
    <dbReference type="NCBI Taxonomy" id="2562343"/>
    <lineage>
        <taxon>Viruses</taxon>
        <taxon>Duplodnaviria</taxon>
        <taxon>Heunggongvirae</taxon>
        <taxon>Uroviricota</taxon>
        <taxon>Caudoviricetes</taxon>
        <taxon>Colingsworthviridae</taxon>
        <taxon>Sebastisaurusvirus</taxon>
        <taxon>Sebastisaurusvirus heather</taxon>
    </lineage>
</organism>